<organism evidence="4 6">
    <name type="scientific">Bacillus thuringiensis</name>
    <dbReference type="NCBI Taxonomy" id="1428"/>
    <lineage>
        <taxon>Bacteria</taxon>
        <taxon>Bacillati</taxon>
        <taxon>Bacillota</taxon>
        <taxon>Bacilli</taxon>
        <taxon>Bacillales</taxon>
        <taxon>Bacillaceae</taxon>
        <taxon>Bacillus</taxon>
        <taxon>Bacillus cereus group</taxon>
    </lineage>
</organism>
<dbReference type="Proteomes" id="UP000501107">
    <property type="component" value="Plasmid unnamed3"/>
</dbReference>
<evidence type="ECO:0000313" key="5">
    <source>
        <dbReference type="Proteomes" id="UP000031876"/>
    </source>
</evidence>
<dbReference type="Proteomes" id="UP001181533">
    <property type="component" value="Unassembled WGS sequence"/>
</dbReference>
<evidence type="ECO:0000313" key="4">
    <source>
        <dbReference type="EMBL" id="QKH22804.1"/>
    </source>
</evidence>
<evidence type="ECO:0000313" key="3">
    <source>
        <dbReference type="EMBL" id="MDR4174929.1"/>
    </source>
</evidence>
<dbReference type="SMART" id="SM00530">
    <property type="entry name" value="HTH_XRE"/>
    <property type="match status" value="1"/>
</dbReference>
<geneLocation type="plasmid" evidence="2 5">
    <name>2</name>
</geneLocation>
<dbReference type="Proteomes" id="UP000031876">
    <property type="component" value="Plasmid 2"/>
</dbReference>
<gene>
    <name evidence="2" type="ORF">BF38_5745</name>
    <name evidence="3" type="ORF">FO599_02120</name>
    <name evidence="4" type="ORF">FOC89_02130</name>
</gene>
<name>A0A0B5NP58_BACTU</name>
<dbReference type="EMBL" id="CP053979">
    <property type="protein sequence ID" value="QKH22804.1"/>
    <property type="molecule type" value="Genomic_DNA"/>
</dbReference>
<dbReference type="Gene3D" id="1.10.260.40">
    <property type="entry name" value="lambda repressor-like DNA-binding domains"/>
    <property type="match status" value="1"/>
</dbReference>
<accession>A0A0B5NP58</accession>
<dbReference type="InterPro" id="IPR001387">
    <property type="entry name" value="Cro/C1-type_HTH"/>
</dbReference>
<geneLocation type="plasmid" evidence="4 6">
    <name>unnamed3</name>
</geneLocation>
<proteinExistence type="predicted"/>
<reference evidence="2 5" key="1">
    <citation type="journal article" date="2015" name="Genome Announc.">
        <title>Complete genome sequences for 35 biothreat assay-relevant bacillus species.</title>
        <authorList>
            <person name="Johnson S.L."/>
            <person name="Daligault H.E."/>
            <person name="Davenport K.W."/>
            <person name="Jaissle J."/>
            <person name="Frey K.G."/>
            <person name="Ladner J.T."/>
            <person name="Broomall S.M."/>
            <person name="Bishop-Lilly K.A."/>
            <person name="Bruce D.C."/>
            <person name="Gibbons H.S."/>
            <person name="Coyne S.R."/>
            <person name="Lo C.C."/>
            <person name="Meincke L."/>
            <person name="Munk A.C."/>
            <person name="Koroleva G.I."/>
            <person name="Rosenzweig C.N."/>
            <person name="Palacios G.F."/>
            <person name="Redden C.L."/>
            <person name="Minogue T.D."/>
            <person name="Chain P.S."/>
        </authorList>
    </citation>
    <scope>NUCLEOTIDE SEQUENCE [LARGE SCALE GENOMIC DNA]</scope>
    <source>
        <strain evidence="2 5">HD1011</strain>
        <plasmid evidence="2 5">2</plasmid>
    </source>
</reference>
<dbReference type="RefSeq" id="WP_000126982.1">
    <property type="nucleotide sequence ID" value="NZ_CP009334.1"/>
</dbReference>
<evidence type="ECO:0000259" key="1">
    <source>
        <dbReference type="PROSITE" id="PS50943"/>
    </source>
</evidence>
<keyword evidence="4" id="KW-0614">Plasmid</keyword>
<sequence>MTARLYKEVGRTLRVQRKQQGLSLDSVSKQVGISINYLSELEKGDKGKVPSDNVLQRLITILNLNEKELYVGFGKIPLSVVEELQSNEKLLSILYGVIHNPNVSREDFYNDMQKLYFKYASRSQG</sequence>
<dbReference type="Pfam" id="PF13560">
    <property type="entry name" value="HTH_31"/>
    <property type="match status" value="1"/>
</dbReference>
<dbReference type="AlphaFoldDB" id="A0A0B5NP58"/>
<dbReference type="CDD" id="cd00093">
    <property type="entry name" value="HTH_XRE"/>
    <property type="match status" value="1"/>
</dbReference>
<evidence type="ECO:0000313" key="6">
    <source>
        <dbReference type="Proteomes" id="UP000501107"/>
    </source>
</evidence>
<reference evidence="3" key="2">
    <citation type="submission" date="2019-07" db="EMBL/GenBank/DDBJ databases">
        <title>Phylogenomic Reclassification of ATCC Bacillus Strains and Various Taxa within the Genus Bacillus.</title>
        <authorList>
            <person name="Riojas M.A."/>
            <person name="Frank A.M."/>
            <person name="Fenn S.L."/>
            <person name="King S.P."/>
            <person name="Brower S.M."/>
            <person name="Hazbon M.H."/>
        </authorList>
    </citation>
    <scope>NUCLEOTIDE SEQUENCE</scope>
    <source>
        <strain evidence="3">ATCC 35646</strain>
    </source>
</reference>
<dbReference type="KEGG" id="btw:BF38_5745"/>
<protein>
    <submittedName>
        <fullName evidence="4">Helix-turn-helix domain-containing protein</fullName>
    </submittedName>
    <submittedName>
        <fullName evidence="2">Helix-turn-helix family protein</fullName>
    </submittedName>
</protein>
<dbReference type="EMBL" id="CP009334">
    <property type="protein sequence ID" value="AJG73918.1"/>
    <property type="molecule type" value="Genomic_DNA"/>
</dbReference>
<feature type="domain" description="HTH cro/C1-type" evidence="1">
    <location>
        <begin position="13"/>
        <end position="69"/>
    </location>
</feature>
<reference evidence="4 6" key="3">
    <citation type="submission" date="2020-05" db="EMBL/GenBank/DDBJ databases">
        <title>FDA dAtabase for Regulatory Grade micrObial Sequences (FDA-ARGOS): Supporting development and validation of Infectious Disease Dx tests.</title>
        <authorList>
            <person name="Nelson B."/>
            <person name="Plummer A."/>
            <person name="Tallon L."/>
            <person name="Sadzewicz L."/>
            <person name="Zhao X."/>
            <person name="Vavikolanu K."/>
            <person name="Mehta A."/>
            <person name="Aluvathingal J."/>
            <person name="Nadendla S."/>
            <person name="Myers T."/>
            <person name="Yan Y."/>
            <person name="Sichtig H."/>
        </authorList>
    </citation>
    <scope>NUCLEOTIDE SEQUENCE [LARGE SCALE GENOMIC DNA]</scope>
    <source>
        <strain evidence="4 6">FDAARGOS_795</strain>
        <plasmid evidence="4 6">unnamed3</plasmid>
    </source>
</reference>
<dbReference type="SUPFAM" id="SSF47413">
    <property type="entry name" value="lambda repressor-like DNA-binding domains"/>
    <property type="match status" value="1"/>
</dbReference>
<dbReference type="PROSITE" id="PS50943">
    <property type="entry name" value="HTH_CROC1"/>
    <property type="match status" value="1"/>
</dbReference>
<dbReference type="InterPro" id="IPR010982">
    <property type="entry name" value="Lambda_DNA-bd_dom_sf"/>
</dbReference>
<evidence type="ECO:0000313" key="2">
    <source>
        <dbReference type="EMBL" id="AJG73918.1"/>
    </source>
</evidence>
<dbReference type="GO" id="GO:0003677">
    <property type="term" value="F:DNA binding"/>
    <property type="evidence" value="ECO:0007669"/>
    <property type="project" value="InterPro"/>
</dbReference>
<dbReference type="EMBL" id="VKQN01000001">
    <property type="protein sequence ID" value="MDR4174929.1"/>
    <property type="molecule type" value="Genomic_DNA"/>
</dbReference>